<organism evidence="13 14">
    <name type="scientific">Pseudothermotoga hypogea DSM 11164 = NBRC 106472</name>
    <dbReference type="NCBI Taxonomy" id="1123384"/>
    <lineage>
        <taxon>Bacteria</taxon>
        <taxon>Thermotogati</taxon>
        <taxon>Thermotogota</taxon>
        <taxon>Thermotogae</taxon>
        <taxon>Thermotogales</taxon>
        <taxon>Thermotogaceae</taxon>
        <taxon>Pseudothermotoga</taxon>
    </lineage>
</organism>
<keyword evidence="14" id="KW-1185">Reference proteome</keyword>
<dbReference type="STRING" id="1123384.AJ81_00475"/>
<dbReference type="GO" id="GO:0006233">
    <property type="term" value="P:dTDP biosynthetic process"/>
    <property type="evidence" value="ECO:0007669"/>
    <property type="project" value="InterPro"/>
</dbReference>
<keyword evidence="8 11" id="KW-0067">ATP-binding</keyword>
<dbReference type="GO" id="GO:0004798">
    <property type="term" value="F:dTMP kinase activity"/>
    <property type="evidence" value="ECO:0007669"/>
    <property type="project" value="UniProtKB-UniRule"/>
</dbReference>
<dbReference type="PaxDb" id="1123384-AJ81_00475"/>
<evidence type="ECO:0000256" key="8">
    <source>
        <dbReference type="ARBA" id="ARBA00022840"/>
    </source>
</evidence>
<comment type="function">
    <text evidence="10 11">Phosphorylation of dTMP to form dTDP in both de novo and salvage pathways of dTTP synthesis.</text>
</comment>
<keyword evidence="4 11" id="KW-0808">Transferase</keyword>
<accession>A0A0X1KNP4</accession>
<dbReference type="GO" id="GO:0006227">
    <property type="term" value="P:dUDP biosynthetic process"/>
    <property type="evidence" value="ECO:0007669"/>
    <property type="project" value="TreeGrafter"/>
</dbReference>
<dbReference type="AlphaFoldDB" id="A0A0X1KNP4"/>
<dbReference type="CDD" id="cd01672">
    <property type="entry name" value="TMPK"/>
    <property type="match status" value="1"/>
</dbReference>
<protein>
    <recommendedName>
        <fullName evidence="3 11">Thymidylate kinase</fullName>
        <ecNumber evidence="2 11">2.7.4.9</ecNumber>
    </recommendedName>
    <alternativeName>
        <fullName evidence="11">dTMP kinase</fullName>
    </alternativeName>
</protein>
<comment type="similarity">
    <text evidence="1 11">Belongs to the thymidylate kinase family.</text>
</comment>
<dbReference type="NCBIfam" id="TIGR00041">
    <property type="entry name" value="DTMP_kinase"/>
    <property type="match status" value="1"/>
</dbReference>
<dbReference type="PANTHER" id="PTHR10344">
    <property type="entry name" value="THYMIDYLATE KINASE"/>
    <property type="match status" value="1"/>
</dbReference>
<evidence type="ECO:0000256" key="11">
    <source>
        <dbReference type="HAMAP-Rule" id="MF_00165"/>
    </source>
</evidence>
<dbReference type="GO" id="GO:0005524">
    <property type="term" value="F:ATP binding"/>
    <property type="evidence" value="ECO:0007669"/>
    <property type="project" value="UniProtKB-UniRule"/>
</dbReference>
<comment type="catalytic activity">
    <reaction evidence="9 11">
        <text>dTMP + ATP = dTDP + ADP</text>
        <dbReference type="Rhea" id="RHEA:13517"/>
        <dbReference type="ChEBI" id="CHEBI:30616"/>
        <dbReference type="ChEBI" id="CHEBI:58369"/>
        <dbReference type="ChEBI" id="CHEBI:63528"/>
        <dbReference type="ChEBI" id="CHEBI:456216"/>
        <dbReference type="EC" id="2.7.4.9"/>
    </reaction>
</comment>
<dbReference type="Pfam" id="PF02223">
    <property type="entry name" value="Thymidylate_kin"/>
    <property type="match status" value="1"/>
</dbReference>
<dbReference type="FunFam" id="3.40.50.300:FF:000225">
    <property type="entry name" value="Thymidylate kinase"/>
    <property type="match status" value="1"/>
</dbReference>
<dbReference type="Proteomes" id="UP000077469">
    <property type="component" value="Chromosome"/>
</dbReference>
<dbReference type="PATRIC" id="fig|1123384.7.peg.89"/>
<dbReference type="Gene3D" id="3.40.50.300">
    <property type="entry name" value="P-loop containing nucleotide triphosphate hydrolases"/>
    <property type="match status" value="1"/>
</dbReference>
<evidence type="ECO:0000313" key="14">
    <source>
        <dbReference type="Proteomes" id="UP000077469"/>
    </source>
</evidence>
<gene>
    <name evidence="11" type="primary">tmk</name>
    <name evidence="13" type="ORF">AJ81_00475</name>
</gene>
<evidence type="ECO:0000256" key="6">
    <source>
        <dbReference type="ARBA" id="ARBA00022741"/>
    </source>
</evidence>
<keyword evidence="7 11" id="KW-0418">Kinase</keyword>
<dbReference type="HAMAP" id="MF_00165">
    <property type="entry name" value="Thymidylate_kinase"/>
    <property type="match status" value="1"/>
</dbReference>
<evidence type="ECO:0000256" key="2">
    <source>
        <dbReference type="ARBA" id="ARBA00012980"/>
    </source>
</evidence>
<evidence type="ECO:0000256" key="9">
    <source>
        <dbReference type="ARBA" id="ARBA00048743"/>
    </source>
</evidence>
<dbReference type="RefSeq" id="WP_031503056.1">
    <property type="nucleotide sequence ID" value="NC_022795.1"/>
</dbReference>
<dbReference type="InterPro" id="IPR039430">
    <property type="entry name" value="Thymidylate_kin-like_dom"/>
</dbReference>
<dbReference type="EMBL" id="CP007141">
    <property type="protein sequence ID" value="AJC72915.1"/>
    <property type="molecule type" value="Genomic_DNA"/>
</dbReference>
<name>A0A0X1KNP4_9THEM</name>
<keyword evidence="5 11" id="KW-0545">Nucleotide biosynthesis</keyword>
<evidence type="ECO:0000256" key="3">
    <source>
        <dbReference type="ARBA" id="ARBA00017144"/>
    </source>
</evidence>
<evidence type="ECO:0000256" key="1">
    <source>
        <dbReference type="ARBA" id="ARBA00009776"/>
    </source>
</evidence>
<dbReference type="InterPro" id="IPR018094">
    <property type="entry name" value="Thymidylate_kinase"/>
</dbReference>
<keyword evidence="6 11" id="KW-0547">Nucleotide-binding</keyword>
<dbReference type="GO" id="GO:0005829">
    <property type="term" value="C:cytosol"/>
    <property type="evidence" value="ECO:0007669"/>
    <property type="project" value="TreeGrafter"/>
</dbReference>
<sequence>MFISFEGIDGSGKGTQVELFLDYLERNGVDFVYVREPGGTPIGELIRNILLSSQNMISKTELLLFLASRAQLVETVIKPALAQNKTIVADRFADSSVAYQGFARGLGVETVKRLNDFATGGLKPDLTFYIDVPVAVALSRKKHFDRIESEGEEFLNKVRQGYLELLKDEPERFVLINGIADELTVHRFIVEEFEKRRKK</sequence>
<evidence type="ECO:0000313" key="13">
    <source>
        <dbReference type="EMBL" id="AJC72915.1"/>
    </source>
</evidence>
<dbReference type="SUPFAM" id="SSF52540">
    <property type="entry name" value="P-loop containing nucleoside triphosphate hydrolases"/>
    <property type="match status" value="1"/>
</dbReference>
<dbReference type="GO" id="GO:0006235">
    <property type="term" value="P:dTTP biosynthetic process"/>
    <property type="evidence" value="ECO:0007669"/>
    <property type="project" value="UniProtKB-UniRule"/>
</dbReference>
<comment type="caution">
    <text evidence="11">Lacks conserved residue(s) required for the propagation of feature annotation.</text>
</comment>
<feature type="domain" description="Thymidylate kinase-like" evidence="12">
    <location>
        <begin position="5"/>
        <end position="188"/>
    </location>
</feature>
<dbReference type="EC" id="2.7.4.9" evidence="2 11"/>
<evidence type="ECO:0000256" key="4">
    <source>
        <dbReference type="ARBA" id="ARBA00022679"/>
    </source>
</evidence>
<dbReference type="PANTHER" id="PTHR10344:SF4">
    <property type="entry name" value="UMP-CMP KINASE 2, MITOCHONDRIAL"/>
    <property type="match status" value="1"/>
</dbReference>
<evidence type="ECO:0000256" key="7">
    <source>
        <dbReference type="ARBA" id="ARBA00022777"/>
    </source>
</evidence>
<evidence type="ECO:0000259" key="12">
    <source>
        <dbReference type="Pfam" id="PF02223"/>
    </source>
</evidence>
<evidence type="ECO:0000256" key="5">
    <source>
        <dbReference type="ARBA" id="ARBA00022727"/>
    </source>
</evidence>
<dbReference type="InterPro" id="IPR027417">
    <property type="entry name" value="P-loop_NTPase"/>
</dbReference>
<dbReference type="KEGG" id="phy:AJ81_00475"/>
<reference evidence="13 14" key="1">
    <citation type="submission" date="2014-01" db="EMBL/GenBank/DDBJ databases">
        <title>Genome sequencing of Thermotog hypogea.</title>
        <authorList>
            <person name="Zhang X."/>
            <person name="Alvare G."/>
            <person name="Fristensky B."/>
            <person name="Chen L."/>
            <person name="Suen T."/>
            <person name="Chen Q."/>
            <person name="Ma K."/>
        </authorList>
    </citation>
    <scope>NUCLEOTIDE SEQUENCE [LARGE SCALE GENOMIC DNA]</scope>
    <source>
        <strain evidence="13 14">DSM 11164</strain>
    </source>
</reference>
<evidence type="ECO:0000256" key="10">
    <source>
        <dbReference type="ARBA" id="ARBA00057735"/>
    </source>
</evidence>
<proteinExistence type="inferred from homology"/>
<dbReference type="OrthoDB" id="9774907at2"/>